<dbReference type="Gene3D" id="2.60.40.10">
    <property type="entry name" value="Immunoglobulins"/>
    <property type="match status" value="2"/>
</dbReference>
<dbReference type="STRING" id="472759.Nhal_1896"/>
<dbReference type="Pfam" id="PF25023">
    <property type="entry name" value="TEN_YD-shell"/>
    <property type="match status" value="1"/>
</dbReference>
<dbReference type="GO" id="GO:0046982">
    <property type="term" value="F:protein heterodimerization activity"/>
    <property type="evidence" value="ECO:0007669"/>
    <property type="project" value="TreeGrafter"/>
</dbReference>
<dbReference type="InterPro" id="IPR056822">
    <property type="entry name" value="TEN_NHL"/>
</dbReference>
<dbReference type="InterPro" id="IPR056820">
    <property type="entry name" value="TEN_TTR-like"/>
</dbReference>
<dbReference type="InterPro" id="IPR013783">
    <property type="entry name" value="Ig-like_fold"/>
</dbReference>
<dbReference type="InterPro" id="IPR008969">
    <property type="entry name" value="CarboxyPept-like_regulatory"/>
</dbReference>
<dbReference type="OrthoDB" id="9800341at2"/>
<keyword evidence="1" id="KW-0245">EGF-like domain</keyword>
<dbReference type="InterPro" id="IPR001258">
    <property type="entry name" value="NHL_repeat"/>
</dbReference>
<dbReference type="SUPFAM" id="SSF49464">
    <property type="entry name" value="Carboxypeptidase regulatory domain-like"/>
    <property type="match status" value="1"/>
</dbReference>
<dbReference type="InterPro" id="IPR022385">
    <property type="entry name" value="Rhs_assc_core"/>
</dbReference>
<keyword evidence="3" id="KW-1015">Disulfide bond</keyword>
<dbReference type="InterPro" id="IPR015943">
    <property type="entry name" value="WD40/YVTN_repeat-like_dom_sf"/>
</dbReference>
<dbReference type="SUPFAM" id="SSF63829">
    <property type="entry name" value="Calcium-dependent phosphotriesterase"/>
    <property type="match status" value="2"/>
</dbReference>
<evidence type="ECO:0000256" key="4">
    <source>
        <dbReference type="PROSITE-ProRule" id="PRU00504"/>
    </source>
</evidence>
<dbReference type="PANTHER" id="PTHR11219:SF69">
    <property type="entry name" value="TENEURIN-A"/>
    <property type="match status" value="1"/>
</dbReference>
<feature type="repeat" description="NHL" evidence="4">
    <location>
        <begin position="1378"/>
        <end position="1408"/>
    </location>
</feature>
<dbReference type="PANTHER" id="PTHR11219">
    <property type="entry name" value="TENEURIN AND N-ACETYLGLUCOSAMINE-1-PHOSPHODIESTER ALPHA-N-ACETYLGLUCOSAMINIDASE"/>
    <property type="match status" value="1"/>
</dbReference>
<dbReference type="eggNOG" id="COG3292">
    <property type="taxonomic scope" value="Bacteria"/>
</dbReference>
<feature type="chain" id="PRO_5003070341" evidence="6">
    <location>
        <begin position="26"/>
        <end position="2539"/>
    </location>
</feature>
<dbReference type="Proteomes" id="UP000001844">
    <property type="component" value="Chromosome"/>
</dbReference>
<evidence type="ECO:0000256" key="6">
    <source>
        <dbReference type="SAM" id="SignalP"/>
    </source>
</evidence>
<dbReference type="InterPro" id="IPR011044">
    <property type="entry name" value="Quino_amine_DH_bsu"/>
</dbReference>
<feature type="domain" description="Teneurin NHL" evidence="9">
    <location>
        <begin position="1423"/>
        <end position="1473"/>
    </location>
</feature>
<dbReference type="Pfam" id="PF09136">
    <property type="entry name" value="Glucodextran_B"/>
    <property type="match status" value="1"/>
</dbReference>
<name>D5C3N7_NITHN</name>
<dbReference type="Gene3D" id="2.120.10.30">
    <property type="entry name" value="TolB, C-terminal domain"/>
    <property type="match status" value="2"/>
</dbReference>
<evidence type="ECO:0000259" key="9">
    <source>
        <dbReference type="Pfam" id="PF25021"/>
    </source>
</evidence>
<keyword evidence="6" id="KW-0732">Signal</keyword>
<dbReference type="eggNOG" id="COG3391">
    <property type="taxonomic scope" value="Bacteria"/>
</dbReference>
<feature type="domain" description="Teneurin NHL" evidence="9">
    <location>
        <begin position="1291"/>
        <end position="1406"/>
    </location>
</feature>
<feature type="domain" description="Teneurin-like YD-shell" evidence="10">
    <location>
        <begin position="1530"/>
        <end position="2399"/>
    </location>
</feature>
<dbReference type="GO" id="GO:0042803">
    <property type="term" value="F:protein homodimerization activity"/>
    <property type="evidence" value="ECO:0007669"/>
    <property type="project" value="TreeGrafter"/>
</dbReference>
<dbReference type="InterPro" id="IPR056823">
    <property type="entry name" value="TEN-like_YD-shell"/>
</dbReference>
<dbReference type="RefSeq" id="WP_013032877.1">
    <property type="nucleotide sequence ID" value="NC_013960.1"/>
</dbReference>
<dbReference type="InterPro" id="IPR011042">
    <property type="entry name" value="6-blade_b-propeller_TolB-like"/>
</dbReference>
<accession>D5C3N7</accession>
<dbReference type="Pfam" id="PF25020">
    <property type="entry name" value="TTR_TEN1-4"/>
    <property type="match status" value="1"/>
</dbReference>
<evidence type="ECO:0000259" key="7">
    <source>
        <dbReference type="Pfam" id="PF24329"/>
    </source>
</evidence>
<evidence type="ECO:0000256" key="5">
    <source>
        <dbReference type="SAM" id="MobiDB-lite"/>
    </source>
</evidence>
<feature type="signal peptide" evidence="6">
    <location>
        <begin position="1"/>
        <end position="25"/>
    </location>
</feature>
<dbReference type="Pfam" id="PF24329">
    <property type="entry name" value="FN-plug_TEN1-4"/>
    <property type="match status" value="1"/>
</dbReference>
<feature type="domain" description="Teneurin TTR-like" evidence="8">
    <location>
        <begin position="671"/>
        <end position="754"/>
    </location>
</feature>
<dbReference type="eggNOG" id="COG3209">
    <property type="taxonomic scope" value="Bacteria"/>
</dbReference>
<dbReference type="GO" id="GO:0007157">
    <property type="term" value="P:heterophilic cell-cell adhesion via plasma membrane cell adhesion molecules"/>
    <property type="evidence" value="ECO:0007669"/>
    <property type="project" value="TreeGrafter"/>
</dbReference>
<dbReference type="Gene3D" id="2.130.10.10">
    <property type="entry name" value="YVTN repeat-like/Quinoprotein amine dehydrogenase"/>
    <property type="match status" value="1"/>
</dbReference>
<dbReference type="GO" id="GO:0050839">
    <property type="term" value="F:cell adhesion molecule binding"/>
    <property type="evidence" value="ECO:0007669"/>
    <property type="project" value="TreeGrafter"/>
</dbReference>
<dbReference type="Pfam" id="PF01436">
    <property type="entry name" value="NHL"/>
    <property type="match status" value="1"/>
</dbReference>
<dbReference type="Gene3D" id="2.180.10.10">
    <property type="entry name" value="RHS repeat-associated core"/>
    <property type="match status" value="1"/>
</dbReference>
<evidence type="ECO:0000256" key="3">
    <source>
        <dbReference type="ARBA" id="ARBA00023157"/>
    </source>
</evidence>
<feature type="region of interest" description="Disordered" evidence="5">
    <location>
        <begin position="971"/>
        <end position="1000"/>
    </location>
</feature>
<sequence length="2539" mass="276186">MWYMRKPIFFLGLLLIALVISPAFSSDDLANIPDPNFGDALWIADSGNVLKVAIADGITLFAINHVEEIHALAVDSEVGTLWASSGSTLYAYNFSGERLSATPIDKVWDEKGVVDSNDEGKDKSKLGKDNRNKKRIQLAVNPDDGSVWLSRHKKLYHFDALGKLIDILSLPKKIEALTFDTARNHLWVATQKLLTVYDASGTPINSISPAGAKHIRHMVYDEGADSLWVAIDKNILRRYDANTPRGEFEVSVFKEIIALASDYQDGLWVVAGKHLLKVDAMGKETFRLKPFSGKGGKKIIDIVCDPADGSVWISSKEAIYLVSAEGELQPEFSLVSGKQRPKMHALALYSDVMPPQLEIIQPQEGNLLNRNPPEIKLRYDDTGIGVDTTTLAFKMNGESLRVSCDFQERSASCIPDSPLLEGVNMLRVVIGDFHGNISFPASVEFTIDSLSPVITFQLPVGDVITNSQSFTLSGQLSEHATLDLDGIPLAVMDDLSFSHQVMLIDGLNQLTFTATDAAGNTSTAVAQVTLDIVPPPAPDISLILVSLSNNGTITVSGQAGSVEGGAQVTLTNTRTGESVEVFADLTGGFAAQLAAQTNDHIQIQTADVAGNNSEQQTLTVSQVDDMVPLDPEAIAPPLSVTGITSFMEATAFLYAGVNPIQKGVVQGAIEPQRAAVIRGQVKDRENNPLSGVTITLKNHPEVGQTFTRKDGMFDFAVNGGGLLTINYQKAGYLPVQRHVNVPWQDFAFADDVVMVKLDPKATTVTLSANMPMQAARGSVIVDDDGSRQATILFPEGTHASMVLPDGTSQVLPTLTVRITEYTVGKNGPQAMPALLPPTSGYTYAVELSADEAIAAGAFQIDFNQPLPFYIDNFLDFPTGGIVPVGWYNQKKGAWIPSHNGRIVKILGIDARGQAQLDIDGSGSPASFNQLSELGITDAELQQLARIYPVGNSLWRVPIHHFTPWDYNWPYGPPEDAKPPPEEEPETDNENQPDSENSDECKGCIIEPQRQNLGEEIPVTGTPFKLHYRSDRMPGYRAGYSVRIPLTDDAVPSSLERVDLKVDIAGRRFKYTFEPIPNQTHTFIWDGQDAYGRSVMGMRKVRININYVYNAVYYPPNKFARAFASVSGLVGSNNQIGSSRSAGKVVLGKTWYKKLGAFTPRAIGLGGWTVTVHNAYDVSSKALYKGNGNTRSAKNLGNIITTYARNKNENSNLLGEGDLAIQANIFLPTDLAFTSDGTLYLTVRHQFSKLLRIAPDGNVTNVDFPVALSYLSSVAVGPNGSLYVVDVGNYRVLRIGTDGVVSIAAGNGIAGFSGTGDLATQAMMRPFAIALDSDGNLYIAESQNNVIRRVGPDGLITLVAGNGTRGFSGDGGLATQARLNHPNDLAIGPDGSLYIADYDNHRIRLVSPNGIITTIAGNGSRGYGGDGGPATQAMLRNPQGITVASDSSLYIADRRNHRIRKVSPEGIITTVAGNGILGYDGDGGISTGAKLNLPIAVALSPNENLYIADYYNHRIRRVVPPLPSFTLENMMVASNSGALVYMFDNEGYHQSTVDTVTDAPIYKFLYDARGNLVEIEDRNSDITRIERNNNGDPMAIVSPDGQRSALALSANGYLASVTNPNSETYQMEYTAGGLMTQFTDPRNNVSQYKYDKVGRLLQDTNASKGGWTLTRSGNRDGYTVSMISSEGRTAHFATELLATGDRLQINTYPNNTIQEKFFKANGEEIITASDGTVTMVVQAPDPRFGMQAPIAALKTVTMPSGLKSIIETTRSATLKGENNLLGLTSLTEEVILNNKIYTSTYNPLTFTWSNTTPEGRQSFAIFDKKGRLISIQNVGLAATNYIYDSSGQLLKVTMGEGDKARTTRIRYYSDGLQKGYVERITNALGHSTHFEYDLSGRVIKQMFPYGREVNFNYDKSGNLIRITPPEQPTHQFEYTPIDQIAGYTPPEATQWELSTHYQYNQDRQLTRITRPGGQKVEFTYDSGGELGTLHIPRGYYRYSYDSVTGQVSTINAPGDSVLEYAYDGFLPTSTAWVGEIFGNLTQRYNDDFRVTELAVNGEPIFFSYDRDGLLNQAGTLTLDRDLQNGLLIGTTLGAISTVHSYNDFGELKAERASYEGVTFYEVRYMRDKLGRIIEKTEMVEGISNTYIYNYDFSGRLIDVEKNGASTSIYKYDSNGNRIYHNGTIANYDAQDRLSRYGNATYTYTANGELNTKTENRVEAEYTHDVLGNLVKVKLRDDIIINYLIDGQNRRVGKKVNGKLVQGFLYQDQFNPVAELDSSGNVVARFVYADKPNVPAYMVKDGKTYRIISDHLGSPRLVIDTQSGAISQRMDYDEFGRVIRDTNPGFQPFGFAGGVYDQHTGLVRFGARGYDSEIGRWVSKDPILFASRSTNLYTYALNDPVNLIDPDGQLILNVVSGVVGATIGAYNAYASGGSGNDIVGGALIGGLANAVSGKALVNALINAAGNIAGQTTNPCFSGNINTVEVAMAGLLGSYGIRDRLPQFMQPNLAGPLSVQIAHEAAAEAGSQMIGSNLSATAGRLF</sequence>
<dbReference type="SUPFAM" id="SSF50969">
    <property type="entry name" value="YVTN repeat-like/Quinoprotein amine dehydrogenase"/>
    <property type="match status" value="1"/>
</dbReference>
<evidence type="ECO:0000259" key="10">
    <source>
        <dbReference type="Pfam" id="PF25023"/>
    </source>
</evidence>
<feature type="repeat" description="NHL" evidence="4">
    <location>
        <begin position="1428"/>
        <end position="1464"/>
    </location>
</feature>
<evidence type="ECO:0000313" key="11">
    <source>
        <dbReference type="EMBL" id="ADE15009.1"/>
    </source>
</evidence>
<gene>
    <name evidence="11" type="ordered locus">Nhal_1896</name>
</gene>
<proteinExistence type="predicted"/>
<keyword evidence="12" id="KW-1185">Reference proteome</keyword>
<evidence type="ECO:0000313" key="12">
    <source>
        <dbReference type="Proteomes" id="UP000001844"/>
    </source>
</evidence>
<feature type="compositionally biased region" description="Acidic residues" evidence="5">
    <location>
        <begin position="981"/>
        <end position="997"/>
    </location>
</feature>
<evidence type="ECO:0000256" key="1">
    <source>
        <dbReference type="ARBA" id="ARBA00022536"/>
    </source>
</evidence>
<dbReference type="Pfam" id="PF25021">
    <property type="entry name" value="TEN_NHL"/>
    <property type="match status" value="2"/>
</dbReference>
<organism evidence="11 12">
    <name type="scientific">Nitrosococcus halophilus (strain Nc4)</name>
    <dbReference type="NCBI Taxonomy" id="472759"/>
    <lineage>
        <taxon>Bacteria</taxon>
        <taxon>Pseudomonadati</taxon>
        <taxon>Pseudomonadota</taxon>
        <taxon>Gammaproteobacteria</taxon>
        <taxon>Chromatiales</taxon>
        <taxon>Chromatiaceae</taxon>
        <taxon>Nitrosococcus</taxon>
    </lineage>
</organism>
<evidence type="ECO:0000256" key="2">
    <source>
        <dbReference type="ARBA" id="ARBA00022737"/>
    </source>
</evidence>
<dbReference type="InterPro" id="IPR057627">
    <property type="entry name" value="FN-plug_TEN1-4"/>
</dbReference>
<dbReference type="KEGG" id="nhl:Nhal_1896"/>
<protein>
    <submittedName>
        <fullName evidence="11">YD repeat protein</fullName>
    </submittedName>
</protein>
<dbReference type="EMBL" id="CP001798">
    <property type="protein sequence ID" value="ADE15009.1"/>
    <property type="molecule type" value="Genomic_DNA"/>
</dbReference>
<keyword evidence="2" id="KW-0677">Repeat</keyword>
<dbReference type="PROSITE" id="PS51125">
    <property type="entry name" value="NHL"/>
    <property type="match status" value="2"/>
</dbReference>
<dbReference type="NCBIfam" id="TIGR03696">
    <property type="entry name" value="Rhs_assc_core"/>
    <property type="match status" value="1"/>
</dbReference>
<dbReference type="InterPro" id="IPR051216">
    <property type="entry name" value="Teneurin"/>
</dbReference>
<dbReference type="HOGENOM" id="CLU_000822_0_0_6"/>
<reference evidence="12" key="1">
    <citation type="submission" date="2010-04" db="EMBL/GenBank/DDBJ databases">
        <title>Complete genome sequence of Nitrosococcus halophilus Nc4, a salt-adapted, aerobic obligate ammonia-oxidizing sulfur purple bacterium.</title>
        <authorList>
            <consortium name="US DOE Joint Genome Institute"/>
            <person name="Campbell M.A."/>
            <person name="Malfatti S.A."/>
            <person name="Chain P.S.G."/>
            <person name="Heidelberg J.F."/>
            <person name="Ward B.B."/>
            <person name="Klotz M.G."/>
        </authorList>
    </citation>
    <scope>NUCLEOTIDE SEQUENCE [LARGE SCALE GENOMIC DNA]</scope>
    <source>
        <strain evidence="12">Nc4</strain>
    </source>
</reference>
<dbReference type="Gene3D" id="2.60.40.1120">
    <property type="entry name" value="Carboxypeptidase-like, regulatory domain"/>
    <property type="match status" value="1"/>
</dbReference>
<evidence type="ECO:0000259" key="8">
    <source>
        <dbReference type="Pfam" id="PF25020"/>
    </source>
</evidence>
<feature type="domain" description="Teneurin 1-4-like FN-plug" evidence="7">
    <location>
        <begin position="1041"/>
        <end position="1110"/>
    </location>
</feature>